<comment type="caution">
    <text evidence="3">The sequence shown here is derived from an EMBL/GenBank/DDBJ whole genome shotgun (WGS) entry which is preliminary data.</text>
</comment>
<dbReference type="EMBL" id="JEMU01000012">
    <property type="protein sequence ID" value="KAJ02339.1"/>
    <property type="molecule type" value="Genomic_DNA"/>
</dbReference>
<feature type="transmembrane region" description="Helical" evidence="1">
    <location>
        <begin position="177"/>
        <end position="196"/>
    </location>
</feature>
<keyword evidence="1" id="KW-1133">Transmembrane helix</keyword>
<accession>A0A061SSG3</accession>
<keyword evidence="4" id="KW-1185">Reference proteome</keyword>
<dbReference type="PANTHER" id="PTHR22911:SF135">
    <property type="entry name" value="BLR4310 PROTEIN"/>
    <property type="match status" value="1"/>
</dbReference>
<feature type="transmembrane region" description="Helical" evidence="1">
    <location>
        <begin position="96"/>
        <end position="116"/>
    </location>
</feature>
<feature type="transmembrane region" description="Helical" evidence="1">
    <location>
        <begin position="12"/>
        <end position="30"/>
    </location>
</feature>
<feature type="transmembrane region" description="Helical" evidence="1">
    <location>
        <begin position="69"/>
        <end position="90"/>
    </location>
</feature>
<evidence type="ECO:0000313" key="3">
    <source>
        <dbReference type="EMBL" id="KAJ02339.1"/>
    </source>
</evidence>
<dbReference type="InterPro" id="IPR000620">
    <property type="entry name" value="EamA_dom"/>
</dbReference>
<dbReference type="PANTHER" id="PTHR22911">
    <property type="entry name" value="ACYL-MALONYL CONDENSING ENZYME-RELATED"/>
    <property type="match status" value="1"/>
</dbReference>
<reference evidence="3 4" key="1">
    <citation type="journal article" date="2014" name="Genome Announc.">
        <title>Draft Genome Sequences of Two Isolates of the Roseobacter Group, Sulfitobacter sp. Strains 3SOLIMAR09 and 1FIGIMAR09, from Harbors of Mallorca Island (Mediterranean Sea).</title>
        <authorList>
            <person name="Mas-Llado M."/>
            <person name="Pina-Villalonga J.M."/>
            <person name="Brunet-Galmes I."/>
            <person name="Nogales B."/>
            <person name="Bosch R."/>
        </authorList>
    </citation>
    <scope>NUCLEOTIDE SEQUENCE [LARGE SCALE GENOMIC DNA]</scope>
    <source>
        <strain evidence="3 4">1FIGIMAR09</strain>
    </source>
</reference>
<sequence>MHRTEQTIRTTGILLVVVSAVVFSTAGIFTKSVTTAAWGVIFWRGVAAAGFTLAYLVMRGQLRSEVRAFGWPAFWITAMMAAGTAAFIPAFKHSSVANVALIYAAAPFIAAGLSWICIKEAPGGRVMLASGAAFGGVLVILSGSVGGGALKGDFLALFMTLMMAGVMVAYRMYPEATAALPAALSSVVLLPLALTFGDPMATPAAEMPVLIAFGLVFAVASVTLSEGARRLPSAETALLSTLEMPLAPVLAFALLSEVPKPQVLLGGAVIFAAVIWSHRRSAAPVVQG</sequence>
<dbReference type="RefSeq" id="WP_051584182.1">
    <property type="nucleotide sequence ID" value="NZ_JEMU01000012.1"/>
</dbReference>
<dbReference type="Pfam" id="PF00892">
    <property type="entry name" value="EamA"/>
    <property type="match status" value="2"/>
</dbReference>
<gene>
    <name evidence="3" type="ORF">PM02_14120</name>
</gene>
<feature type="transmembrane region" description="Helical" evidence="1">
    <location>
        <begin position="154"/>
        <end position="170"/>
    </location>
</feature>
<dbReference type="AlphaFoldDB" id="A0A061SSG3"/>
<feature type="domain" description="EamA" evidence="2">
    <location>
        <begin position="11"/>
        <end position="141"/>
    </location>
</feature>
<dbReference type="Proteomes" id="UP000027337">
    <property type="component" value="Unassembled WGS sequence"/>
</dbReference>
<feature type="transmembrane region" description="Helical" evidence="1">
    <location>
        <begin position="36"/>
        <end position="57"/>
    </location>
</feature>
<feature type="transmembrane region" description="Helical" evidence="1">
    <location>
        <begin position="208"/>
        <end position="225"/>
    </location>
</feature>
<evidence type="ECO:0000256" key="1">
    <source>
        <dbReference type="SAM" id="Phobius"/>
    </source>
</evidence>
<name>A0A061SSG3_9RHOB</name>
<dbReference type="InterPro" id="IPR037185">
    <property type="entry name" value="EmrE-like"/>
</dbReference>
<protein>
    <submittedName>
        <fullName evidence="3">Membrane protein</fullName>
    </submittedName>
</protein>
<feature type="domain" description="EamA" evidence="2">
    <location>
        <begin position="151"/>
        <end position="276"/>
    </location>
</feature>
<organism evidence="3 4">
    <name type="scientific">Sulfitobacter mediterraneus</name>
    <dbReference type="NCBI Taxonomy" id="83219"/>
    <lineage>
        <taxon>Bacteria</taxon>
        <taxon>Pseudomonadati</taxon>
        <taxon>Pseudomonadota</taxon>
        <taxon>Alphaproteobacteria</taxon>
        <taxon>Rhodobacterales</taxon>
        <taxon>Roseobacteraceae</taxon>
        <taxon>Sulfitobacter</taxon>
    </lineage>
</organism>
<keyword evidence="1" id="KW-0472">Membrane</keyword>
<proteinExistence type="predicted"/>
<dbReference type="SUPFAM" id="SSF103481">
    <property type="entry name" value="Multidrug resistance efflux transporter EmrE"/>
    <property type="match status" value="2"/>
</dbReference>
<evidence type="ECO:0000313" key="4">
    <source>
        <dbReference type="Proteomes" id="UP000027337"/>
    </source>
</evidence>
<dbReference type="eggNOG" id="COG0697">
    <property type="taxonomic scope" value="Bacteria"/>
</dbReference>
<keyword evidence="1" id="KW-0812">Transmembrane</keyword>
<evidence type="ECO:0000259" key="2">
    <source>
        <dbReference type="Pfam" id="PF00892"/>
    </source>
</evidence>
<dbReference type="GO" id="GO:0016020">
    <property type="term" value="C:membrane"/>
    <property type="evidence" value="ECO:0007669"/>
    <property type="project" value="InterPro"/>
</dbReference>
<feature type="transmembrane region" description="Helical" evidence="1">
    <location>
        <begin position="128"/>
        <end position="148"/>
    </location>
</feature>